<dbReference type="RefSeq" id="WP_093255623.1">
    <property type="nucleotide sequence ID" value="NZ_FNQM01000017.1"/>
</dbReference>
<evidence type="ECO:0000313" key="5">
    <source>
        <dbReference type="EMBL" id="SEA90702.1"/>
    </source>
</evidence>
<dbReference type="SUPFAM" id="SSF46785">
    <property type="entry name" value="Winged helix' DNA-binding domain"/>
    <property type="match status" value="1"/>
</dbReference>
<dbReference type="EMBL" id="FNQM01000017">
    <property type="protein sequence ID" value="SEA90702.1"/>
    <property type="molecule type" value="Genomic_DNA"/>
</dbReference>
<evidence type="ECO:0000256" key="1">
    <source>
        <dbReference type="ARBA" id="ARBA00023015"/>
    </source>
</evidence>
<sequence>MQEQDVADALAALGHEARLRVFRLLVRAGPEGLTVGEIGRHLGLAPSTLAHHLRALVGAGLVGQERRGRETVNRADFAALRSVLAFVDNECCAGVDRTADDAA</sequence>
<dbReference type="GO" id="GO:0003677">
    <property type="term" value="F:DNA binding"/>
    <property type="evidence" value="ECO:0007669"/>
    <property type="project" value="UniProtKB-KW"/>
</dbReference>
<dbReference type="AlphaFoldDB" id="A0A1H4F2J0"/>
<organism evidence="5 6">
    <name type="scientific">Rubrimonas cliftonensis</name>
    <dbReference type="NCBI Taxonomy" id="89524"/>
    <lineage>
        <taxon>Bacteria</taxon>
        <taxon>Pseudomonadati</taxon>
        <taxon>Pseudomonadota</taxon>
        <taxon>Alphaproteobacteria</taxon>
        <taxon>Rhodobacterales</taxon>
        <taxon>Paracoccaceae</taxon>
        <taxon>Rubrimonas</taxon>
    </lineage>
</organism>
<keyword evidence="3" id="KW-0804">Transcription</keyword>
<dbReference type="InterPro" id="IPR011991">
    <property type="entry name" value="ArsR-like_HTH"/>
</dbReference>
<dbReference type="Pfam" id="PF12840">
    <property type="entry name" value="HTH_20"/>
    <property type="match status" value="1"/>
</dbReference>
<keyword evidence="2" id="KW-0238">DNA-binding</keyword>
<dbReference type="InterPro" id="IPR036390">
    <property type="entry name" value="WH_DNA-bd_sf"/>
</dbReference>
<evidence type="ECO:0000259" key="4">
    <source>
        <dbReference type="PROSITE" id="PS50987"/>
    </source>
</evidence>
<dbReference type="InterPro" id="IPR001845">
    <property type="entry name" value="HTH_ArsR_DNA-bd_dom"/>
</dbReference>
<dbReference type="PANTHER" id="PTHR43132">
    <property type="entry name" value="ARSENICAL RESISTANCE OPERON REPRESSOR ARSR-RELATED"/>
    <property type="match status" value="1"/>
</dbReference>
<dbReference type="NCBIfam" id="NF033788">
    <property type="entry name" value="HTH_metalloreg"/>
    <property type="match status" value="1"/>
</dbReference>
<name>A0A1H4F2J0_9RHOB</name>
<gene>
    <name evidence="5" type="ORF">SAMN05444370_11743</name>
</gene>
<protein>
    <submittedName>
        <fullName evidence="5">Transcriptional regulator, ArsR family</fullName>
    </submittedName>
</protein>
<dbReference type="Proteomes" id="UP000198703">
    <property type="component" value="Unassembled WGS sequence"/>
</dbReference>
<accession>A0A1H4F2J0</accession>
<dbReference type="SMART" id="SM00418">
    <property type="entry name" value="HTH_ARSR"/>
    <property type="match status" value="1"/>
</dbReference>
<keyword evidence="1" id="KW-0805">Transcription regulation</keyword>
<evidence type="ECO:0000256" key="2">
    <source>
        <dbReference type="ARBA" id="ARBA00023125"/>
    </source>
</evidence>
<dbReference type="PANTHER" id="PTHR43132:SF2">
    <property type="entry name" value="ARSENICAL RESISTANCE OPERON REPRESSOR ARSR-RELATED"/>
    <property type="match status" value="1"/>
</dbReference>
<keyword evidence="6" id="KW-1185">Reference proteome</keyword>
<dbReference type="PROSITE" id="PS50987">
    <property type="entry name" value="HTH_ARSR_2"/>
    <property type="match status" value="1"/>
</dbReference>
<feature type="domain" description="HTH arsR-type" evidence="4">
    <location>
        <begin position="1"/>
        <end position="95"/>
    </location>
</feature>
<evidence type="ECO:0000313" key="6">
    <source>
        <dbReference type="Proteomes" id="UP000198703"/>
    </source>
</evidence>
<dbReference type="InterPro" id="IPR036388">
    <property type="entry name" value="WH-like_DNA-bd_sf"/>
</dbReference>
<dbReference type="CDD" id="cd00090">
    <property type="entry name" value="HTH_ARSR"/>
    <property type="match status" value="1"/>
</dbReference>
<evidence type="ECO:0000256" key="3">
    <source>
        <dbReference type="ARBA" id="ARBA00023163"/>
    </source>
</evidence>
<dbReference type="Gene3D" id="1.10.10.10">
    <property type="entry name" value="Winged helix-like DNA-binding domain superfamily/Winged helix DNA-binding domain"/>
    <property type="match status" value="1"/>
</dbReference>
<reference evidence="5 6" key="1">
    <citation type="submission" date="2016-10" db="EMBL/GenBank/DDBJ databases">
        <authorList>
            <person name="de Groot N.N."/>
        </authorList>
    </citation>
    <scope>NUCLEOTIDE SEQUENCE [LARGE SCALE GENOMIC DNA]</scope>
    <source>
        <strain evidence="5 6">DSM 15345</strain>
    </source>
</reference>
<dbReference type="InterPro" id="IPR051011">
    <property type="entry name" value="Metal_resp_trans_reg"/>
</dbReference>
<dbReference type="STRING" id="89524.SAMN05444370_11743"/>
<dbReference type="PRINTS" id="PR00778">
    <property type="entry name" value="HTHARSR"/>
</dbReference>
<proteinExistence type="predicted"/>
<dbReference type="OrthoDB" id="9804742at2"/>
<dbReference type="GO" id="GO:0003700">
    <property type="term" value="F:DNA-binding transcription factor activity"/>
    <property type="evidence" value="ECO:0007669"/>
    <property type="project" value="InterPro"/>
</dbReference>